<keyword evidence="2" id="KW-1185">Reference proteome</keyword>
<dbReference type="Proteomes" id="UP001190700">
    <property type="component" value="Unassembled WGS sequence"/>
</dbReference>
<proteinExistence type="predicted"/>
<dbReference type="EMBL" id="LGRX02002798">
    <property type="protein sequence ID" value="KAK3283404.1"/>
    <property type="molecule type" value="Genomic_DNA"/>
</dbReference>
<gene>
    <name evidence="1" type="ORF">CYMTET_8895</name>
</gene>
<protein>
    <submittedName>
        <fullName evidence="1">Uncharacterized protein</fullName>
    </submittedName>
</protein>
<organism evidence="1 2">
    <name type="scientific">Cymbomonas tetramitiformis</name>
    <dbReference type="NCBI Taxonomy" id="36881"/>
    <lineage>
        <taxon>Eukaryota</taxon>
        <taxon>Viridiplantae</taxon>
        <taxon>Chlorophyta</taxon>
        <taxon>Pyramimonadophyceae</taxon>
        <taxon>Pyramimonadales</taxon>
        <taxon>Pyramimonadaceae</taxon>
        <taxon>Cymbomonas</taxon>
    </lineage>
</organism>
<evidence type="ECO:0000313" key="1">
    <source>
        <dbReference type="EMBL" id="KAK3283404.1"/>
    </source>
</evidence>
<sequence>MKVCKAVQRKLFESKEDRFSGNESHASALFTRLVSALRTSFVTEDIGFAPLFTLDNAALAIRVMEANDILFSTLELLIHPASPAADCWMDSSNSAFPSDGKRVLLEFARRMLASGEPFQGQSDMLSVRVLANVDPHDAISDFNAALKAARARATLLDEAVKSLFIQALDQPFYQPLVSRLLLYDQRAAHDLLTF</sequence>
<evidence type="ECO:0000313" key="2">
    <source>
        <dbReference type="Proteomes" id="UP001190700"/>
    </source>
</evidence>
<accession>A0AAE0GS36</accession>
<reference evidence="1 2" key="1">
    <citation type="journal article" date="2015" name="Genome Biol. Evol.">
        <title>Comparative Genomics of a Bacterivorous Green Alga Reveals Evolutionary Causalities and Consequences of Phago-Mixotrophic Mode of Nutrition.</title>
        <authorList>
            <person name="Burns J.A."/>
            <person name="Paasch A."/>
            <person name="Narechania A."/>
            <person name="Kim E."/>
        </authorList>
    </citation>
    <scope>NUCLEOTIDE SEQUENCE [LARGE SCALE GENOMIC DNA]</scope>
    <source>
        <strain evidence="1 2">PLY_AMNH</strain>
    </source>
</reference>
<comment type="caution">
    <text evidence="1">The sequence shown here is derived from an EMBL/GenBank/DDBJ whole genome shotgun (WGS) entry which is preliminary data.</text>
</comment>
<dbReference type="AlphaFoldDB" id="A0AAE0GS36"/>
<name>A0AAE0GS36_9CHLO</name>